<dbReference type="InterPro" id="IPR019372">
    <property type="entry name" value="LHFPL"/>
</dbReference>
<dbReference type="PANTHER" id="PTHR11012">
    <property type="entry name" value="PROTEIN KINASE-LIKE DOMAIN-CONTAINING"/>
    <property type="match status" value="1"/>
</dbReference>
<dbReference type="Gene3D" id="3.90.1200.10">
    <property type="match status" value="3"/>
</dbReference>
<dbReference type="GO" id="GO:0016020">
    <property type="term" value="C:membrane"/>
    <property type="evidence" value="ECO:0007669"/>
    <property type="project" value="UniProtKB-SubCell"/>
</dbReference>
<evidence type="ECO:0000256" key="4">
    <source>
        <dbReference type="ARBA" id="ARBA00023136"/>
    </source>
</evidence>
<dbReference type="SMART" id="SM00587">
    <property type="entry name" value="CHK"/>
    <property type="match status" value="3"/>
</dbReference>
<comment type="subcellular location">
    <subcellularLocation>
        <location evidence="1">Membrane</location>
        <topology evidence="1">Multi-pass membrane protein</topology>
    </subcellularLocation>
</comment>
<sequence>MSSASDIKNQLTEVLNSTARKLNLKKFSLKLNLNALKGDGFLGDFYKVSIVDDETKKKYDLAVKKAPTEKIRREESRIDLAYKNEIFFYSGICPAFRKFEEDHGISKPFDSVPEYFVSDGQLGKEIIVLKDITKKGFVLREKDLLLDDDHARLIFKTYGHFHAISFCLKDQKPEEFSRLTKSLKNIWNEVFQKGSFVNIITSHVELAYKALDPKEHAEIMVKLKKYIENSKEILYESINYNGKYYGILHGDCWSNNMMFKYQDPQNYSEVEEMNLLDFQLGMVGTPVCDLSYFFYTGGSKQLFDKLEDYLNIYHESFCTAAKNLGSDPEKLLPREALTRDWKIHSRFGLLLSLLLTKIKLISKEDAIGMINTANEKTEHDNGDQFMDNQLTEVLNDAANKLNLKKFSLNLNLNALKGDGFLGDFYKVSITDDDAKKKYDLAVKKAPTEKIRRGENHIDLAYKNEIYFYSEIRPAFKKFENEHHILKPFDSVPEYITCDRQVGKEIIVFKDITKEGFELREKDLLLDDEHVRLIFKTYGHFHAISFCLKEQKPEEFERLSKSLSNIWKKYTESGGLITILKSHLQTAYEALDSSKHADIMEKLKKYIDNTLEIFSESLYYDGKYFGILHGDCWSNNMMFKYQDPQNYSKLQDMNLLDFQLAMVGSPVCDLSYFFYTGGSKELFDKLEDYLNIYHESFSKAAKNLGSDPEKLFPREALTRDWKIHSNDTYCNTTKMTSASDIENQLTEVLNDAANKLNLKKFSLHLNLNALKGDGFLGDFYKVSITDNETKKKYDLAVKKAPTEKVRREEGCIDSVYKSEIFFYSQIYPSLKKFEQEHRISKPFDSVPEYIVSDGQLGKEIIVFKDITKEGFVLREKDLLLDDDHARLIFKTYGHFHAVSFCLKEQKPEEFLELTKPLSNNWGKFAEKDSFINMIKTHVQAAYEELNPSKHADIMKKLQKYIDNTKEIFWKVLDYDGKYFGILHGDCWSNNMMFKYQDPQNYSKLEDMNLLDFQLAMVGTPVFDLSYFFYTGGSKELFDKLEDYLNIYHESFSEAAKDLGGDPNKLFPREALTHDWKTYSSTRFKQRIISFGKCFPNFWSLSPSTFNEEVVEDIVKKSQHFHKKGYPFKQIYATSYVRNSKAIGVLWAIFTICYAIIGVVSFVTPEWIGDIEGDTPGKFGLWSVCYAEDSGEQCKGRLDDFMSIASSAFQAATVFVGLAVISALLTICAMILFFFCHSTTVFHVCGWTQLVSGK</sequence>
<protein>
    <recommendedName>
        <fullName evidence="6">CHK kinase-like domain-containing protein</fullName>
    </recommendedName>
</protein>
<dbReference type="PANTHER" id="PTHR11012:SF30">
    <property type="entry name" value="PROTEIN KINASE-LIKE DOMAIN-CONTAINING"/>
    <property type="match status" value="1"/>
</dbReference>
<dbReference type="Pfam" id="PF10242">
    <property type="entry name" value="L_HMGIC_fpl"/>
    <property type="match status" value="1"/>
</dbReference>
<accession>A0A8J6L9V5</accession>
<evidence type="ECO:0000313" key="7">
    <source>
        <dbReference type="EMBL" id="KAH0811358.1"/>
    </source>
</evidence>
<dbReference type="AlphaFoldDB" id="A0A8J6L9V5"/>
<keyword evidence="4 5" id="KW-0472">Membrane</keyword>
<feature type="transmembrane region" description="Helical" evidence="5">
    <location>
        <begin position="1209"/>
        <end position="1233"/>
    </location>
</feature>
<feature type="transmembrane region" description="Helical" evidence="5">
    <location>
        <begin position="1142"/>
        <end position="1161"/>
    </location>
</feature>
<reference evidence="7" key="1">
    <citation type="journal article" date="2020" name="J Insects Food Feed">
        <title>The yellow mealworm (Tenebrio molitor) genome: a resource for the emerging insects as food and feed industry.</title>
        <authorList>
            <person name="Eriksson T."/>
            <person name="Andere A."/>
            <person name="Kelstrup H."/>
            <person name="Emery V."/>
            <person name="Picard C."/>
        </authorList>
    </citation>
    <scope>NUCLEOTIDE SEQUENCE</scope>
    <source>
        <strain evidence="7">Stoneville</strain>
        <tissue evidence="7">Whole head</tissue>
    </source>
</reference>
<proteinExistence type="predicted"/>
<evidence type="ECO:0000259" key="6">
    <source>
        <dbReference type="SMART" id="SM00587"/>
    </source>
</evidence>
<dbReference type="InterPro" id="IPR004119">
    <property type="entry name" value="EcKL"/>
</dbReference>
<keyword evidence="3 5" id="KW-1133">Transmembrane helix</keyword>
<evidence type="ECO:0000313" key="8">
    <source>
        <dbReference type="Proteomes" id="UP000719412"/>
    </source>
</evidence>
<feature type="domain" description="CHK kinase-like" evidence="6">
    <location>
        <begin position="127"/>
        <end position="323"/>
    </location>
</feature>
<evidence type="ECO:0000256" key="3">
    <source>
        <dbReference type="ARBA" id="ARBA00022989"/>
    </source>
</evidence>
<feature type="domain" description="CHK kinase-like" evidence="6">
    <location>
        <begin position="506"/>
        <end position="702"/>
    </location>
</feature>
<organism evidence="7 8">
    <name type="scientific">Tenebrio molitor</name>
    <name type="common">Yellow mealworm beetle</name>
    <dbReference type="NCBI Taxonomy" id="7067"/>
    <lineage>
        <taxon>Eukaryota</taxon>
        <taxon>Metazoa</taxon>
        <taxon>Ecdysozoa</taxon>
        <taxon>Arthropoda</taxon>
        <taxon>Hexapoda</taxon>
        <taxon>Insecta</taxon>
        <taxon>Pterygota</taxon>
        <taxon>Neoptera</taxon>
        <taxon>Endopterygota</taxon>
        <taxon>Coleoptera</taxon>
        <taxon>Polyphaga</taxon>
        <taxon>Cucujiformia</taxon>
        <taxon>Tenebrionidae</taxon>
        <taxon>Tenebrio</taxon>
    </lineage>
</organism>
<dbReference type="EMBL" id="JABDTM020026859">
    <property type="protein sequence ID" value="KAH0811358.1"/>
    <property type="molecule type" value="Genomic_DNA"/>
</dbReference>
<dbReference type="Proteomes" id="UP000719412">
    <property type="component" value="Unassembled WGS sequence"/>
</dbReference>
<reference evidence="7" key="2">
    <citation type="submission" date="2021-08" db="EMBL/GenBank/DDBJ databases">
        <authorList>
            <person name="Eriksson T."/>
        </authorList>
    </citation>
    <scope>NUCLEOTIDE SEQUENCE</scope>
    <source>
        <strain evidence="7">Stoneville</strain>
        <tissue evidence="7">Whole head</tissue>
    </source>
</reference>
<dbReference type="Pfam" id="PF02958">
    <property type="entry name" value="EcKL"/>
    <property type="match status" value="3"/>
</dbReference>
<evidence type="ECO:0000256" key="5">
    <source>
        <dbReference type="SAM" id="Phobius"/>
    </source>
</evidence>
<evidence type="ECO:0000256" key="1">
    <source>
        <dbReference type="ARBA" id="ARBA00004141"/>
    </source>
</evidence>
<feature type="domain" description="CHK kinase-like" evidence="6">
    <location>
        <begin position="860"/>
        <end position="1056"/>
    </location>
</feature>
<comment type="caution">
    <text evidence="7">The sequence shown here is derived from an EMBL/GenBank/DDBJ whole genome shotgun (WGS) entry which is preliminary data.</text>
</comment>
<keyword evidence="2 5" id="KW-0812">Transmembrane</keyword>
<name>A0A8J6L9V5_TENMO</name>
<dbReference type="InterPro" id="IPR015897">
    <property type="entry name" value="CHK_kinase-like"/>
</dbReference>
<dbReference type="SUPFAM" id="SSF56112">
    <property type="entry name" value="Protein kinase-like (PK-like)"/>
    <property type="match status" value="3"/>
</dbReference>
<gene>
    <name evidence="7" type="ORF">GEV33_011432</name>
</gene>
<evidence type="ECO:0000256" key="2">
    <source>
        <dbReference type="ARBA" id="ARBA00022692"/>
    </source>
</evidence>
<keyword evidence="8" id="KW-1185">Reference proteome</keyword>
<dbReference type="InterPro" id="IPR011009">
    <property type="entry name" value="Kinase-like_dom_sf"/>
</dbReference>